<dbReference type="KEGG" id="tmn:UCRPA7_1403"/>
<evidence type="ECO:0000313" key="1">
    <source>
        <dbReference type="EMBL" id="EOO03078.1"/>
    </source>
</evidence>
<dbReference type="GeneID" id="19321548"/>
<evidence type="ECO:0000313" key="2">
    <source>
        <dbReference type="Proteomes" id="UP000014074"/>
    </source>
</evidence>
<dbReference type="EMBL" id="KB932864">
    <property type="protein sequence ID" value="EOO03078.1"/>
    <property type="molecule type" value="Genomic_DNA"/>
</dbReference>
<organism evidence="1 2">
    <name type="scientific">Phaeoacremonium minimum (strain UCR-PA7)</name>
    <name type="common">Esca disease fungus</name>
    <name type="synonym">Togninia minima</name>
    <dbReference type="NCBI Taxonomy" id="1286976"/>
    <lineage>
        <taxon>Eukaryota</taxon>
        <taxon>Fungi</taxon>
        <taxon>Dikarya</taxon>
        <taxon>Ascomycota</taxon>
        <taxon>Pezizomycotina</taxon>
        <taxon>Sordariomycetes</taxon>
        <taxon>Sordariomycetidae</taxon>
        <taxon>Togniniales</taxon>
        <taxon>Togniniaceae</taxon>
        <taxon>Phaeoacremonium</taxon>
    </lineage>
</organism>
<keyword evidence="2" id="KW-1185">Reference proteome</keyword>
<accession>R8BUN1</accession>
<dbReference type="RefSeq" id="XP_007912176.1">
    <property type="nucleotide sequence ID" value="XM_007913985.1"/>
</dbReference>
<dbReference type="HOGENOM" id="CLU_1817145_0_0_1"/>
<protein>
    <submittedName>
        <fullName evidence="1">Uncharacterized protein</fullName>
    </submittedName>
</protein>
<proteinExistence type="predicted"/>
<gene>
    <name evidence="1" type="ORF">UCRPA7_1403</name>
</gene>
<sequence>MRVHDGYIEFVTDTRGGGTKNHNFTGDAIIIRFGADALPVPPKIRSGYWERVYNRADSAKKGRSYRTADQKNRKTYREALLKLAEDLCSAGEDIKDFYKAEKRRVLRETRGVLDDEFVAFMAREEIEIDLNAWTHRDLRAHS</sequence>
<reference evidence="2" key="1">
    <citation type="journal article" date="2013" name="Genome Announc.">
        <title>Draft genome sequence of the ascomycete Phaeoacremonium aleophilum strain UCR-PA7, a causal agent of the esca disease complex in grapevines.</title>
        <authorList>
            <person name="Blanco-Ulate B."/>
            <person name="Rolshausen P."/>
            <person name="Cantu D."/>
        </authorList>
    </citation>
    <scope>NUCLEOTIDE SEQUENCE [LARGE SCALE GENOMIC DNA]</scope>
    <source>
        <strain evidence="2">UCR-PA7</strain>
    </source>
</reference>
<dbReference type="Proteomes" id="UP000014074">
    <property type="component" value="Unassembled WGS sequence"/>
</dbReference>
<dbReference type="AlphaFoldDB" id="R8BUN1"/>
<name>R8BUN1_PHAM7</name>